<keyword evidence="11" id="KW-0238">DNA-binding</keyword>
<protein>
    <recommendedName>
        <fullName evidence="5">DNA topoisomerase (ATP-hydrolyzing)</fullName>
        <ecNumber evidence="5">5.6.2.2</ecNumber>
    </recommendedName>
</protein>
<dbReference type="InterPro" id="IPR050634">
    <property type="entry name" value="DNA_Topoisomerase_II"/>
</dbReference>
<keyword evidence="9" id="KW-0460">Magnesium</keyword>
<dbReference type="Gene3D" id="3.40.50.670">
    <property type="match status" value="1"/>
</dbReference>
<dbReference type="SUPFAM" id="SSF56719">
    <property type="entry name" value="Type II DNA topoisomerase"/>
    <property type="match status" value="1"/>
</dbReference>
<dbReference type="InterPro" id="IPR034157">
    <property type="entry name" value="TOPRIM_TopoII"/>
</dbReference>
<evidence type="ECO:0000256" key="11">
    <source>
        <dbReference type="ARBA" id="ARBA00023125"/>
    </source>
</evidence>
<feature type="domain" description="Topo IIA-type catalytic" evidence="14">
    <location>
        <begin position="663"/>
        <end position="1081"/>
    </location>
</feature>
<evidence type="ECO:0000256" key="10">
    <source>
        <dbReference type="ARBA" id="ARBA00023029"/>
    </source>
</evidence>
<dbReference type="PROSITE" id="PS00177">
    <property type="entry name" value="TOPOISOMERASE_II"/>
    <property type="match status" value="1"/>
</dbReference>
<dbReference type="Pfam" id="PF16898">
    <property type="entry name" value="TOPRIM_C"/>
    <property type="match status" value="1"/>
</dbReference>
<dbReference type="EC" id="5.6.2.2" evidence="5"/>
<evidence type="ECO:0000313" key="15">
    <source>
        <dbReference type="EMBL" id="QHT89064.1"/>
    </source>
</evidence>
<comment type="catalytic activity">
    <reaction evidence="1">
        <text>ATP-dependent breakage, passage and rejoining of double-stranded DNA.</text>
        <dbReference type="EC" id="5.6.2.2"/>
    </reaction>
</comment>
<accession>A0A6C0I804</accession>
<dbReference type="Pfam" id="PF00204">
    <property type="entry name" value="DNA_gyraseB"/>
    <property type="match status" value="1"/>
</dbReference>
<dbReference type="InterPro" id="IPR013758">
    <property type="entry name" value="Topo_IIA_A/C_ab"/>
</dbReference>
<dbReference type="InterPro" id="IPR002205">
    <property type="entry name" value="Topo_IIA_dom_A"/>
</dbReference>
<evidence type="ECO:0000256" key="5">
    <source>
        <dbReference type="ARBA" id="ARBA00012895"/>
    </source>
</evidence>
<keyword evidence="10" id="KW-0799">Topoisomerase</keyword>
<dbReference type="Gene3D" id="3.30.1490.30">
    <property type="match status" value="1"/>
</dbReference>
<dbReference type="Gene3D" id="3.90.199.10">
    <property type="entry name" value="Topoisomerase II, domain 5"/>
    <property type="match status" value="1"/>
</dbReference>
<dbReference type="AlphaFoldDB" id="A0A6C0I804"/>
<dbReference type="InterPro" id="IPR001154">
    <property type="entry name" value="TopoII_euk"/>
</dbReference>
<dbReference type="SUPFAM" id="SSF54211">
    <property type="entry name" value="Ribosomal protein S5 domain 2-like"/>
    <property type="match status" value="1"/>
</dbReference>
<dbReference type="InterPro" id="IPR036890">
    <property type="entry name" value="HATPase_C_sf"/>
</dbReference>
<dbReference type="GO" id="GO:0003677">
    <property type="term" value="F:DNA binding"/>
    <property type="evidence" value="ECO:0007669"/>
    <property type="project" value="UniProtKB-KW"/>
</dbReference>
<dbReference type="InterPro" id="IPR003594">
    <property type="entry name" value="HATPase_dom"/>
</dbReference>
<dbReference type="PROSITE" id="PS52040">
    <property type="entry name" value="TOPO_IIA"/>
    <property type="match status" value="1"/>
</dbReference>
<dbReference type="CDD" id="cd03481">
    <property type="entry name" value="TopoIIA_Trans_ScTopoIIA"/>
    <property type="match status" value="1"/>
</dbReference>
<dbReference type="SUPFAM" id="SSF55874">
    <property type="entry name" value="ATPase domain of HSP90 chaperone/DNA topoisomerase II/histidine kinase"/>
    <property type="match status" value="1"/>
</dbReference>
<keyword evidence="8" id="KW-0067">ATP-binding</keyword>
<keyword evidence="12" id="KW-0413">Isomerase</keyword>
<dbReference type="Gene3D" id="3.30.230.10">
    <property type="match status" value="1"/>
</dbReference>
<evidence type="ECO:0000256" key="3">
    <source>
        <dbReference type="ARBA" id="ARBA00001946"/>
    </source>
</evidence>
<comment type="cofactor">
    <cofactor evidence="3">
        <name>Mg(2+)</name>
        <dbReference type="ChEBI" id="CHEBI:18420"/>
    </cofactor>
</comment>
<dbReference type="Gene3D" id="1.10.268.10">
    <property type="entry name" value="Topoisomerase, domain 3"/>
    <property type="match status" value="1"/>
</dbReference>
<dbReference type="PRINTS" id="PR01158">
    <property type="entry name" value="TOPISMRASEII"/>
</dbReference>
<dbReference type="GO" id="GO:0000819">
    <property type="term" value="P:sister chromatid segregation"/>
    <property type="evidence" value="ECO:0007669"/>
    <property type="project" value="TreeGrafter"/>
</dbReference>
<dbReference type="GO" id="GO:0046872">
    <property type="term" value="F:metal ion binding"/>
    <property type="evidence" value="ECO:0007669"/>
    <property type="project" value="UniProtKB-KW"/>
</dbReference>
<dbReference type="GO" id="GO:0003918">
    <property type="term" value="F:DNA topoisomerase type II (double strand cut, ATP-hydrolyzing) activity"/>
    <property type="evidence" value="ECO:0007669"/>
    <property type="project" value="UniProtKB-EC"/>
</dbReference>
<dbReference type="CDD" id="cd03365">
    <property type="entry name" value="TOPRIM_TopoIIA"/>
    <property type="match status" value="1"/>
</dbReference>
<dbReference type="InterPro" id="IPR014721">
    <property type="entry name" value="Ribsml_uS5_D2-typ_fold_subgr"/>
</dbReference>
<dbReference type="SMART" id="SM00434">
    <property type="entry name" value="TOP4c"/>
    <property type="match status" value="1"/>
</dbReference>
<dbReference type="Pfam" id="PF02518">
    <property type="entry name" value="HATPase_c"/>
    <property type="match status" value="1"/>
</dbReference>
<dbReference type="GO" id="GO:0000712">
    <property type="term" value="P:resolution of meiotic recombination intermediates"/>
    <property type="evidence" value="ECO:0007669"/>
    <property type="project" value="TreeGrafter"/>
</dbReference>
<evidence type="ECO:0000256" key="6">
    <source>
        <dbReference type="ARBA" id="ARBA00022723"/>
    </source>
</evidence>
<dbReference type="InterPro" id="IPR020568">
    <property type="entry name" value="Ribosomal_Su5_D2-typ_SF"/>
</dbReference>
<dbReference type="PANTHER" id="PTHR10169">
    <property type="entry name" value="DNA TOPOISOMERASE/GYRASE"/>
    <property type="match status" value="1"/>
</dbReference>
<dbReference type="SMART" id="SM00387">
    <property type="entry name" value="HATPase_c"/>
    <property type="match status" value="1"/>
</dbReference>
<dbReference type="GO" id="GO:0005524">
    <property type="term" value="F:ATP binding"/>
    <property type="evidence" value="ECO:0007669"/>
    <property type="project" value="UniProtKB-KW"/>
</dbReference>
<dbReference type="InterPro" id="IPR031660">
    <property type="entry name" value="TOPRIM_C"/>
</dbReference>
<sequence length="1089" mass="124655">MKSKTIEETYQKKSQLEHVLHRPGMYIGDIDPVSIERWVLDSVMVKKVLTYSPGLYKIFDEIFTNATDHSQRDCTLKKIEVTINKETGEITVTNDGLGIPVEIHKEFGKYVPEIIFGEFHTSSNYDDTEARTVGGLNGYGSKLTNAFSKKFVVEICDSKNHYIQTWENNMSIVSNAKVTSSKKKSFVRISFVPDYPRFGIESLDEDTYNIFKTRVYDGSAITNKNVTVYFDNEKIPVKDFQAYVGLYTSVNRVYEKINDRWEVAVMLNPYDKFTQVSFVNGISTSDGGTHVDYIVNQIIYKLKEQLEKKHKEITIRPSYIKDNLMIFINCLIENPTFSSQTKENHVTKVSKFGSKCELSEEFLKKVDRLGITANVLDIAKAKETKALSKTDGKKQFRLTGIPKLDDANKAGGTDGYRCKLILTEGDSAKASAVAGLSVVGRDYYGIFPLRGKLLNVRDATPAQLLKNEEINNLKKILGLQQGKEYKSLKELRYGGIMIFTDADNDGSHIKGLIINFIHTFWPSLMKLDSFISSIITPIVKVTRGKEIKAFYNQQDFVKWKETVQSNSWNIKYYKGLGTSTASEAKEYFTNLSKQTVVYNFTDTTDTDMTKAFKKGFEDQRKDWIKESTGKNLNLDFTVLKQSISQFVNNELINFSIADLERSIPNLMDGFKPSQRKVLYGCLKRKLYGEVKVAQLSGYISEHTSYHHGEASLQGTIVNMAQDFVGSNNLNLLEPIGQFGTRLQGGKDSGSPRYIFTKLNNLVKVIFNETDNLLLDYLDDDGISIEPKYYIPVIPMVLVNGSEGIGTGYSTNIPCYNPKDIIENLKLVIADPKAVLNEMVPWYKGFKGTIVKEAEHRYITTGLWRRLNPTTIEITELPIGKWTQVYKEFLETLLEQNEIIDYKNNCDDLSISFKVVMQKNIIDTLIEKNEIDKKLKLTSSINTSNMHVFDERCAITKVSCPEDIIFRFYKVRKEHFSKRKKHLTETLNNEYLLLESKVKFIKYVIAEKIVVFNKKKEYILKQIKQVGDLVQVNDSWDYLLELKLWTFTEEKIKELVNKMEKCAEDLETIKKTTVSQMWTTELDSIIEKVE</sequence>
<name>A0A6C0I804_9ZZZZ</name>
<dbReference type="Gene3D" id="3.30.1360.40">
    <property type="match status" value="1"/>
</dbReference>
<dbReference type="SMART" id="SM00433">
    <property type="entry name" value="TOP2c"/>
    <property type="match status" value="1"/>
</dbReference>
<evidence type="ECO:0000256" key="4">
    <source>
        <dbReference type="ARBA" id="ARBA00011080"/>
    </source>
</evidence>
<evidence type="ECO:0000259" key="14">
    <source>
        <dbReference type="PROSITE" id="PS52040"/>
    </source>
</evidence>
<keyword evidence="7" id="KW-0547">Nucleotide-binding</keyword>
<evidence type="ECO:0000256" key="9">
    <source>
        <dbReference type="ARBA" id="ARBA00022842"/>
    </source>
</evidence>
<dbReference type="FunFam" id="3.40.50.670:FF:000001">
    <property type="entry name" value="DNA topoisomerase 2"/>
    <property type="match status" value="1"/>
</dbReference>
<reference evidence="15" key="1">
    <citation type="journal article" date="2020" name="Nature">
        <title>Giant virus diversity and host interactions through global metagenomics.</title>
        <authorList>
            <person name="Schulz F."/>
            <person name="Roux S."/>
            <person name="Paez-Espino D."/>
            <person name="Jungbluth S."/>
            <person name="Walsh D.A."/>
            <person name="Denef V.J."/>
            <person name="McMahon K.D."/>
            <person name="Konstantinidis K.T."/>
            <person name="Eloe-Fadrosh E.A."/>
            <person name="Kyrpides N.C."/>
            <person name="Woyke T."/>
        </authorList>
    </citation>
    <scope>NUCLEOTIDE SEQUENCE</scope>
    <source>
        <strain evidence="15">GVMAG-M-3300023184-53</strain>
    </source>
</reference>
<evidence type="ECO:0000256" key="12">
    <source>
        <dbReference type="ARBA" id="ARBA00023235"/>
    </source>
</evidence>
<keyword evidence="6" id="KW-0479">Metal-binding</keyword>
<dbReference type="InterPro" id="IPR006171">
    <property type="entry name" value="TOPRIM_dom"/>
</dbReference>
<dbReference type="InterPro" id="IPR018522">
    <property type="entry name" value="TopoIIA_CS"/>
</dbReference>
<evidence type="ECO:0000256" key="8">
    <source>
        <dbReference type="ARBA" id="ARBA00022840"/>
    </source>
</evidence>
<dbReference type="PROSITE" id="PS50880">
    <property type="entry name" value="TOPRIM"/>
    <property type="match status" value="1"/>
</dbReference>
<dbReference type="InterPro" id="IPR013757">
    <property type="entry name" value="Topo_IIA_A_a_sf"/>
</dbReference>
<dbReference type="GO" id="GO:0005634">
    <property type="term" value="C:nucleus"/>
    <property type="evidence" value="ECO:0007669"/>
    <property type="project" value="TreeGrafter"/>
</dbReference>
<evidence type="ECO:0000259" key="13">
    <source>
        <dbReference type="PROSITE" id="PS50880"/>
    </source>
</evidence>
<dbReference type="Pfam" id="PF01751">
    <property type="entry name" value="Toprim"/>
    <property type="match status" value="1"/>
</dbReference>
<evidence type="ECO:0000256" key="7">
    <source>
        <dbReference type="ARBA" id="ARBA00022741"/>
    </source>
</evidence>
<feature type="domain" description="Toprim" evidence="13">
    <location>
        <begin position="418"/>
        <end position="532"/>
    </location>
</feature>
<dbReference type="InterPro" id="IPR013760">
    <property type="entry name" value="Topo_IIA-like_dom_sf"/>
</dbReference>
<dbReference type="PRINTS" id="PR00418">
    <property type="entry name" value="TPI2FAMILY"/>
</dbReference>
<comment type="similarity">
    <text evidence="4">Belongs to the type II topoisomerase family.</text>
</comment>
<evidence type="ECO:0000256" key="2">
    <source>
        <dbReference type="ARBA" id="ARBA00001913"/>
    </source>
</evidence>
<dbReference type="FunFam" id="3.30.230.10:FF:000008">
    <property type="entry name" value="DNA topoisomerase 2"/>
    <property type="match status" value="1"/>
</dbReference>
<dbReference type="GO" id="GO:0006265">
    <property type="term" value="P:DNA topological change"/>
    <property type="evidence" value="ECO:0007669"/>
    <property type="project" value="InterPro"/>
</dbReference>
<dbReference type="InterPro" id="IPR013759">
    <property type="entry name" value="Topo_IIA_B_C"/>
</dbReference>
<comment type="cofactor">
    <cofactor evidence="2">
        <name>Ca(2+)</name>
        <dbReference type="ChEBI" id="CHEBI:29108"/>
    </cofactor>
</comment>
<dbReference type="PANTHER" id="PTHR10169:SF38">
    <property type="entry name" value="DNA TOPOISOMERASE 2"/>
    <property type="match status" value="1"/>
</dbReference>
<dbReference type="InterPro" id="IPR001241">
    <property type="entry name" value="Topo_IIA"/>
</dbReference>
<dbReference type="Pfam" id="PF00521">
    <property type="entry name" value="DNA_topoisoIV"/>
    <property type="match status" value="1"/>
</dbReference>
<dbReference type="Gene3D" id="3.30.565.10">
    <property type="entry name" value="Histidine kinase-like ATPase, C-terminal domain"/>
    <property type="match status" value="1"/>
</dbReference>
<evidence type="ECO:0000256" key="1">
    <source>
        <dbReference type="ARBA" id="ARBA00000185"/>
    </source>
</evidence>
<dbReference type="FunFam" id="3.90.199.10:FF:000002">
    <property type="entry name" value="DNA topoisomerase 2"/>
    <property type="match status" value="1"/>
</dbReference>
<proteinExistence type="inferred from homology"/>
<organism evidence="15">
    <name type="scientific">viral metagenome</name>
    <dbReference type="NCBI Taxonomy" id="1070528"/>
    <lineage>
        <taxon>unclassified sequences</taxon>
        <taxon>metagenomes</taxon>
        <taxon>organismal metagenomes</taxon>
    </lineage>
</organism>
<dbReference type="InterPro" id="IPR013506">
    <property type="entry name" value="Topo_IIA_bsu_dom2"/>
</dbReference>
<dbReference type="EMBL" id="MN740136">
    <property type="protein sequence ID" value="QHT89064.1"/>
    <property type="molecule type" value="Genomic_DNA"/>
</dbReference>